<organism evidence="1">
    <name type="scientific">marine sediment metagenome</name>
    <dbReference type="NCBI Taxonomy" id="412755"/>
    <lineage>
        <taxon>unclassified sequences</taxon>
        <taxon>metagenomes</taxon>
        <taxon>ecological metagenomes</taxon>
    </lineage>
</organism>
<feature type="non-terminal residue" evidence="1">
    <location>
        <position position="137"/>
    </location>
</feature>
<protein>
    <submittedName>
        <fullName evidence="1">Uncharacterized protein</fullName>
    </submittedName>
</protein>
<proteinExistence type="predicted"/>
<reference evidence="1" key="1">
    <citation type="journal article" date="2014" name="Front. Microbiol.">
        <title>High frequency of phylogenetically diverse reductive dehalogenase-homologous genes in deep subseafloor sedimentary metagenomes.</title>
        <authorList>
            <person name="Kawai M."/>
            <person name="Futagami T."/>
            <person name="Toyoda A."/>
            <person name="Takaki Y."/>
            <person name="Nishi S."/>
            <person name="Hori S."/>
            <person name="Arai W."/>
            <person name="Tsubouchi T."/>
            <person name="Morono Y."/>
            <person name="Uchiyama I."/>
            <person name="Ito T."/>
            <person name="Fujiyama A."/>
            <person name="Inagaki F."/>
            <person name="Takami H."/>
        </authorList>
    </citation>
    <scope>NUCLEOTIDE SEQUENCE</scope>
    <source>
        <strain evidence="1">Expedition CK06-06</strain>
    </source>
</reference>
<sequence>MNKSILLIILLAVMNFSYGQSQCYWGSFNINFDDTICLHRLTIDSITNPNNIWQIGKPQKPIFYSAHSSPNVIATDTVNPYPPNDTSAFIVSNNAAMGGFQFPHTALLAVYYKVNSDSLKDYGLIEFSPDNGSTWIN</sequence>
<name>X1FEM2_9ZZZZ</name>
<evidence type="ECO:0000313" key="1">
    <source>
        <dbReference type="EMBL" id="GAH19218.1"/>
    </source>
</evidence>
<gene>
    <name evidence="1" type="ORF">S03H2_08675</name>
</gene>
<accession>X1FEM2</accession>
<dbReference type="AlphaFoldDB" id="X1FEM2"/>
<comment type="caution">
    <text evidence="1">The sequence shown here is derived from an EMBL/GenBank/DDBJ whole genome shotgun (WGS) entry which is preliminary data.</text>
</comment>
<dbReference type="EMBL" id="BARU01004260">
    <property type="protein sequence ID" value="GAH19218.1"/>
    <property type="molecule type" value="Genomic_DNA"/>
</dbReference>